<comment type="caution">
    <text evidence="3">The sequence shown here is derived from an EMBL/GenBank/DDBJ whole genome shotgun (WGS) entry which is preliminary data.</text>
</comment>
<reference evidence="3 4" key="1">
    <citation type="journal article" date="2016" name="Nat. Commun.">
        <title>Thousands of microbial genomes shed light on interconnected biogeochemical processes in an aquifer system.</title>
        <authorList>
            <person name="Anantharaman K."/>
            <person name="Brown C.T."/>
            <person name="Hug L.A."/>
            <person name="Sharon I."/>
            <person name="Castelle C.J."/>
            <person name="Probst A.J."/>
            <person name="Thomas B.C."/>
            <person name="Singh A."/>
            <person name="Wilkins M.J."/>
            <person name="Karaoz U."/>
            <person name="Brodie E.L."/>
            <person name="Williams K.H."/>
            <person name="Hubbard S.S."/>
            <person name="Banfield J.F."/>
        </authorList>
    </citation>
    <scope>NUCLEOTIDE SEQUENCE [LARGE SCALE GENOMIC DNA]</scope>
</reference>
<dbReference type="EMBL" id="MFGJ01000001">
    <property type="protein sequence ID" value="OGF33458.1"/>
    <property type="molecule type" value="Genomic_DNA"/>
</dbReference>
<accession>A0A1F5T3C6</accession>
<feature type="signal peptide" evidence="2">
    <location>
        <begin position="1"/>
        <end position="25"/>
    </location>
</feature>
<keyword evidence="1" id="KW-1133">Transmembrane helix</keyword>
<dbReference type="Pfam" id="PF18895">
    <property type="entry name" value="T4SS_pilin"/>
    <property type="match status" value="1"/>
</dbReference>
<protein>
    <submittedName>
        <fullName evidence="3">Uncharacterized protein</fullName>
    </submittedName>
</protein>
<dbReference type="InterPro" id="IPR043993">
    <property type="entry name" value="T4SS_pilin"/>
</dbReference>
<feature type="chain" id="PRO_5009521335" evidence="2">
    <location>
        <begin position="26"/>
        <end position="199"/>
    </location>
</feature>
<keyword evidence="1" id="KW-0472">Membrane</keyword>
<gene>
    <name evidence="3" type="ORF">A2478_02075</name>
</gene>
<keyword evidence="2" id="KW-0732">Signal</keyword>
<dbReference type="STRING" id="1798002.A2478_02075"/>
<dbReference type="NCBIfam" id="NF045849">
    <property type="entry name" value="ICE_MMCAP2_0565"/>
    <property type="match status" value="1"/>
</dbReference>
<evidence type="ECO:0000313" key="4">
    <source>
        <dbReference type="Proteomes" id="UP000179001"/>
    </source>
</evidence>
<feature type="transmembrane region" description="Helical" evidence="1">
    <location>
        <begin position="175"/>
        <end position="196"/>
    </location>
</feature>
<keyword evidence="1" id="KW-0812">Transmembrane</keyword>
<name>A0A1F5T3C6_9BACT</name>
<feature type="transmembrane region" description="Helical" evidence="1">
    <location>
        <begin position="135"/>
        <end position="154"/>
    </location>
</feature>
<organism evidence="3 4">
    <name type="scientific">Candidatus Falkowbacteria bacterium RIFOXYC2_FULL_36_12</name>
    <dbReference type="NCBI Taxonomy" id="1798002"/>
    <lineage>
        <taxon>Bacteria</taxon>
        <taxon>Candidatus Falkowiibacteriota</taxon>
    </lineage>
</organism>
<dbReference type="Proteomes" id="UP000179001">
    <property type="component" value="Unassembled WGS sequence"/>
</dbReference>
<evidence type="ECO:0000256" key="2">
    <source>
        <dbReference type="SAM" id="SignalP"/>
    </source>
</evidence>
<evidence type="ECO:0000313" key="3">
    <source>
        <dbReference type="EMBL" id="OGF33458.1"/>
    </source>
</evidence>
<evidence type="ECO:0000256" key="1">
    <source>
        <dbReference type="SAM" id="Phobius"/>
    </source>
</evidence>
<proteinExistence type="predicted"/>
<sequence>MKKYLLVFTLMLLVGSFVFSHNVLAEVNDDFKTICIRLAGPDALLQGKCAEITPVSSSDFARLKCKEVAEALSDEDGVQDCENVGIIAPSTTGDTASGEGAEDDLIKGIYDSIGKFEELGITSANQDVPTFVGNILKLFFGIIGSVALVMFIYGGFGYMTSAGDPKKVANAKNTFIWASLGLLLVFGAYALVNFVISNL</sequence>
<dbReference type="AlphaFoldDB" id="A0A1F5T3C6"/>